<keyword evidence="4" id="KW-1185">Reference proteome</keyword>
<protein>
    <submittedName>
        <fullName evidence="3">Uncharacterized protein</fullName>
    </submittedName>
</protein>
<keyword evidence="2" id="KW-1133">Transmembrane helix</keyword>
<reference evidence="3 4" key="1">
    <citation type="submission" date="2019-10" db="EMBL/GenBank/DDBJ databases">
        <title>Isolation, Identification of Microvirga thermotolerans HR1, a novel thermophilic bacterium and Comparative Genomics of the genus Microvirga.</title>
        <authorList>
            <person name="Li J."/>
            <person name="Zhang W."/>
            <person name="Lin M."/>
            <person name="Wang J."/>
        </authorList>
    </citation>
    <scope>NUCLEOTIDE SEQUENCE [LARGE SCALE GENOMIC DNA]</scope>
    <source>
        <strain evidence="3 4">HR1</strain>
    </source>
</reference>
<evidence type="ECO:0000313" key="3">
    <source>
        <dbReference type="EMBL" id="QFU17659.1"/>
    </source>
</evidence>
<feature type="transmembrane region" description="Helical" evidence="2">
    <location>
        <begin position="6"/>
        <end position="26"/>
    </location>
</feature>
<evidence type="ECO:0000256" key="1">
    <source>
        <dbReference type="SAM" id="MobiDB-lite"/>
    </source>
</evidence>
<keyword evidence="2" id="KW-0812">Transmembrane</keyword>
<accession>A0A5P9JZH4</accession>
<dbReference type="KEGG" id="mico:GDR74_16360"/>
<feature type="region of interest" description="Disordered" evidence="1">
    <location>
        <begin position="83"/>
        <end position="104"/>
    </location>
</feature>
<organism evidence="3 4">
    <name type="scientific">Microvirga thermotolerans</name>
    <dbReference type="NCBI Taxonomy" id="2651334"/>
    <lineage>
        <taxon>Bacteria</taxon>
        <taxon>Pseudomonadati</taxon>
        <taxon>Pseudomonadota</taxon>
        <taxon>Alphaproteobacteria</taxon>
        <taxon>Hyphomicrobiales</taxon>
        <taxon>Methylobacteriaceae</taxon>
        <taxon>Microvirga</taxon>
    </lineage>
</organism>
<keyword evidence="2" id="KW-0472">Membrane</keyword>
<evidence type="ECO:0000313" key="4">
    <source>
        <dbReference type="Proteomes" id="UP000325614"/>
    </source>
</evidence>
<evidence type="ECO:0000256" key="2">
    <source>
        <dbReference type="SAM" id="Phobius"/>
    </source>
</evidence>
<dbReference type="AlphaFoldDB" id="A0A5P9JZH4"/>
<gene>
    <name evidence="3" type="ORF">GDR74_16360</name>
</gene>
<name>A0A5P9JZH4_9HYPH</name>
<proteinExistence type="predicted"/>
<dbReference type="EMBL" id="CP045423">
    <property type="protein sequence ID" value="QFU17659.1"/>
    <property type="molecule type" value="Genomic_DNA"/>
</dbReference>
<dbReference type="RefSeq" id="WP_152587293.1">
    <property type="nucleotide sequence ID" value="NZ_CP045423.1"/>
</dbReference>
<dbReference type="Proteomes" id="UP000325614">
    <property type="component" value="Chromosome"/>
</dbReference>
<sequence length="104" mass="11538">MTSLLVNSALFLALVITSICVVTMYLKLKRLDSYQVEYKRVFDQTAEALTSAGEAIRMLNEDGKDVLQRLEQRIAEARTAISALKQTGSEDKEAGSQSATRRNP</sequence>
<feature type="compositionally biased region" description="Polar residues" evidence="1">
    <location>
        <begin position="95"/>
        <end position="104"/>
    </location>
</feature>